<keyword evidence="6" id="KW-1185">Reference proteome</keyword>
<dbReference type="InterPro" id="IPR005488">
    <property type="entry name" value="Etherase_MurQ"/>
</dbReference>
<dbReference type="GO" id="GO:0097367">
    <property type="term" value="F:carbohydrate derivative binding"/>
    <property type="evidence" value="ECO:0007669"/>
    <property type="project" value="InterPro"/>
</dbReference>
<dbReference type="Gene3D" id="1.10.8.1080">
    <property type="match status" value="1"/>
</dbReference>
<dbReference type="Pfam" id="PF20741">
    <property type="entry name" value="GKRP-like_C"/>
    <property type="match status" value="1"/>
</dbReference>
<dbReference type="PANTHER" id="PTHR10088:SF4">
    <property type="entry name" value="GLUCOKINASE REGULATORY PROTEIN"/>
    <property type="match status" value="1"/>
</dbReference>
<dbReference type="AlphaFoldDB" id="A0A0A5I5T5"/>
<name>A0A0A5I5T5_9BACI</name>
<evidence type="ECO:0000313" key="5">
    <source>
        <dbReference type="EMBL" id="KGX91192.1"/>
    </source>
</evidence>
<evidence type="ECO:0000259" key="4">
    <source>
        <dbReference type="PROSITE" id="PS51464"/>
    </source>
</evidence>
<dbReference type="eggNOG" id="COG2103">
    <property type="taxonomic scope" value="Bacteria"/>
</dbReference>
<comment type="catalytic activity">
    <reaction evidence="3">
        <text>N-acetyl-D-muramate 6-phosphate + H2O = N-acetyl-D-glucosamine 6-phosphate + (R)-lactate</text>
        <dbReference type="Rhea" id="RHEA:26410"/>
        <dbReference type="ChEBI" id="CHEBI:15377"/>
        <dbReference type="ChEBI" id="CHEBI:16004"/>
        <dbReference type="ChEBI" id="CHEBI:57513"/>
        <dbReference type="ChEBI" id="CHEBI:58722"/>
        <dbReference type="EC" id="4.2.1.126"/>
    </reaction>
</comment>
<accession>A0A0A5I5T5</accession>
<feature type="active site" description="Proton donor" evidence="3">
    <location>
        <position position="84"/>
    </location>
</feature>
<sequence>MEKLSTLTTEMSNDKTTNLDQMSTREMLTVMNEEDQKVALAVQDEIEPIEKTVEVIHEAFLNGGKLFYIGAGTSGRIGFLDAAECPPTFSSPPELIQAVIAGGYGAMKEAVEGAEDNEEQGAKDLLDRGLGPNDVVIGIAASGRTPYVIGALKYAQSIGAKTVSLTSNEQALISQYADIQIEVITGPEVLTGSTRLKAATAHKLVLNMISTTVMMKAGKVYQNLMVDLNVSNHKLMERAKSIISSVTGASREVSAEALNYADLEVKTAIVMIQTNTTAEVARNLLGQNKGFVRMAIQSSK</sequence>
<evidence type="ECO:0000256" key="1">
    <source>
        <dbReference type="ARBA" id="ARBA00023239"/>
    </source>
</evidence>
<proteinExistence type="inferred from homology"/>
<dbReference type="InterPro" id="IPR005486">
    <property type="entry name" value="Glucokinase_regulatory_CS"/>
</dbReference>
<reference evidence="5 6" key="1">
    <citation type="submission" date="2013-08" db="EMBL/GenBank/DDBJ databases">
        <authorList>
            <person name="Huang J."/>
            <person name="Wang G."/>
        </authorList>
    </citation>
    <scope>NUCLEOTIDE SEQUENCE [LARGE SCALE GENOMIC DNA]</scope>
    <source>
        <strain evidence="5 6">BH030004</strain>
    </source>
</reference>
<dbReference type="PROSITE" id="PS01272">
    <property type="entry name" value="GCKR"/>
    <property type="match status" value="1"/>
</dbReference>
<keyword evidence="2 3" id="KW-0119">Carbohydrate metabolism</keyword>
<organism evidence="5 6">
    <name type="scientific">Pontibacillus marinus BH030004 = DSM 16465</name>
    <dbReference type="NCBI Taxonomy" id="1385511"/>
    <lineage>
        <taxon>Bacteria</taxon>
        <taxon>Bacillati</taxon>
        <taxon>Bacillota</taxon>
        <taxon>Bacilli</taxon>
        <taxon>Bacillales</taxon>
        <taxon>Bacillaceae</taxon>
        <taxon>Pontibacillus</taxon>
    </lineage>
</organism>
<comment type="similarity">
    <text evidence="3">Belongs to the GCKR-like family. MurNAc-6-P etherase subfamily.</text>
</comment>
<dbReference type="InterPro" id="IPR001347">
    <property type="entry name" value="SIS_dom"/>
</dbReference>
<dbReference type="Pfam" id="PF22645">
    <property type="entry name" value="GKRP_SIS_N"/>
    <property type="match status" value="1"/>
</dbReference>
<dbReference type="EC" id="4.2.1.126" evidence="3"/>
<dbReference type="PANTHER" id="PTHR10088">
    <property type="entry name" value="GLUCOKINASE REGULATORY PROTEIN"/>
    <property type="match status" value="1"/>
</dbReference>
<protein>
    <recommendedName>
        <fullName evidence="3">N-acetylmuramic acid 6-phosphate etherase</fullName>
        <shortName evidence="3">MurNAc-6-P etherase</shortName>
        <ecNumber evidence="3">4.2.1.126</ecNumber>
    </recommendedName>
    <alternativeName>
        <fullName evidence="3">N-acetylmuramic acid 6-phosphate hydrolase</fullName>
    </alternativeName>
    <alternativeName>
        <fullName evidence="3">N-acetylmuramic acid 6-phosphate lyase</fullName>
    </alternativeName>
</protein>
<dbReference type="HAMAP" id="MF_00068">
    <property type="entry name" value="MurQ"/>
    <property type="match status" value="1"/>
</dbReference>
<gene>
    <name evidence="3 5" type="primary">murQ</name>
    <name evidence="5" type="ORF">N783_10840</name>
</gene>
<dbReference type="PROSITE" id="PS51464">
    <property type="entry name" value="SIS"/>
    <property type="match status" value="1"/>
</dbReference>
<evidence type="ECO:0000256" key="2">
    <source>
        <dbReference type="ARBA" id="ARBA00023277"/>
    </source>
</evidence>
<dbReference type="FunFam" id="3.40.50.10490:FF:000014">
    <property type="entry name" value="N-acetylmuramic acid 6-phosphate etherase"/>
    <property type="match status" value="1"/>
</dbReference>
<dbReference type="CDD" id="cd05007">
    <property type="entry name" value="SIS_Etherase"/>
    <property type="match status" value="1"/>
</dbReference>
<dbReference type="RefSeq" id="WP_027445431.1">
    <property type="nucleotide sequence ID" value="NZ_AULJ01000008.1"/>
</dbReference>
<keyword evidence="1 3" id="KW-0456">Lyase</keyword>
<dbReference type="GO" id="GO:0009254">
    <property type="term" value="P:peptidoglycan turnover"/>
    <property type="evidence" value="ECO:0007669"/>
    <property type="project" value="TreeGrafter"/>
</dbReference>
<dbReference type="Gene3D" id="3.40.50.10490">
    <property type="entry name" value="Glucose-6-phosphate isomerase like protein, domain 1"/>
    <property type="match status" value="1"/>
</dbReference>
<dbReference type="NCBIfam" id="TIGR00274">
    <property type="entry name" value="N-acetylmuramic acid 6-phosphate etherase"/>
    <property type="match status" value="1"/>
</dbReference>
<dbReference type="EMBL" id="AVPF01000003">
    <property type="protein sequence ID" value="KGX91192.1"/>
    <property type="molecule type" value="Genomic_DNA"/>
</dbReference>
<dbReference type="InterPro" id="IPR046348">
    <property type="entry name" value="SIS_dom_sf"/>
</dbReference>
<dbReference type="GO" id="GO:0046348">
    <property type="term" value="P:amino sugar catabolic process"/>
    <property type="evidence" value="ECO:0007669"/>
    <property type="project" value="InterPro"/>
</dbReference>
<comment type="miscellaneous">
    <text evidence="3">A lyase-type mechanism (elimination/hydration) is suggested for the cleavage of the lactyl ether bond of MurNAc 6-phosphate, with the formation of an alpha,beta-unsaturated aldehyde intermediate with (E)-stereochemistry, followed by the syn addition of water to give product.</text>
</comment>
<dbReference type="Proteomes" id="UP000030403">
    <property type="component" value="Unassembled WGS sequence"/>
</dbReference>
<evidence type="ECO:0000256" key="3">
    <source>
        <dbReference type="HAMAP-Rule" id="MF_00068"/>
    </source>
</evidence>
<comment type="subunit">
    <text evidence="3">Homodimer.</text>
</comment>
<comment type="pathway">
    <text evidence="3">Amino-sugar metabolism; N-acetylmuramate degradation.</text>
</comment>
<evidence type="ECO:0000313" key="6">
    <source>
        <dbReference type="Proteomes" id="UP000030403"/>
    </source>
</evidence>
<dbReference type="InterPro" id="IPR040190">
    <property type="entry name" value="MURQ/GCKR"/>
</dbReference>
<feature type="domain" description="SIS" evidence="4">
    <location>
        <begin position="56"/>
        <end position="219"/>
    </location>
</feature>
<comment type="function">
    <text evidence="3">Specifically catalyzes the cleavage of the D-lactyl ether substituent of MurNAc 6-phosphate, producing GlcNAc 6-phosphate and D-lactate.</text>
</comment>
<dbReference type="GO" id="GO:0016835">
    <property type="term" value="F:carbon-oxygen lyase activity"/>
    <property type="evidence" value="ECO:0007669"/>
    <property type="project" value="UniProtKB-UniRule"/>
</dbReference>
<dbReference type="GO" id="GO:0016803">
    <property type="term" value="F:ether hydrolase activity"/>
    <property type="evidence" value="ECO:0007669"/>
    <property type="project" value="TreeGrafter"/>
</dbReference>
<dbReference type="OrthoDB" id="9813395at2"/>
<dbReference type="STRING" id="1385511.GCA_000425225_00851"/>
<dbReference type="NCBIfam" id="NF003915">
    <property type="entry name" value="PRK05441.1"/>
    <property type="match status" value="1"/>
</dbReference>
<dbReference type="NCBIfam" id="NF009222">
    <property type="entry name" value="PRK12570.1"/>
    <property type="match status" value="1"/>
</dbReference>
<dbReference type="GO" id="GO:0097173">
    <property type="term" value="P:N-acetylmuramic acid catabolic process"/>
    <property type="evidence" value="ECO:0007669"/>
    <property type="project" value="UniProtKB-UniPathway"/>
</dbReference>
<dbReference type="SUPFAM" id="SSF53697">
    <property type="entry name" value="SIS domain"/>
    <property type="match status" value="1"/>
</dbReference>
<comment type="caution">
    <text evidence="5">The sequence shown here is derived from an EMBL/GenBank/DDBJ whole genome shotgun (WGS) entry which is preliminary data.</text>
</comment>
<feature type="active site" evidence="3">
    <location>
        <position position="115"/>
    </location>
</feature>
<dbReference type="UniPathway" id="UPA00342"/>